<feature type="domain" description="CxC2-like cysteine cluster KDZ transposase-associated" evidence="2">
    <location>
        <begin position="114"/>
        <end position="198"/>
    </location>
</feature>
<dbReference type="HOGENOM" id="CLU_003703_1_1_1"/>
<dbReference type="InParanoid" id="A0A067PQN7"/>
<gene>
    <name evidence="3" type="ORF">JAAARDRAFT_105512</name>
</gene>
<feature type="non-terminal residue" evidence="3">
    <location>
        <position position="1"/>
    </location>
</feature>
<dbReference type="Proteomes" id="UP000027265">
    <property type="component" value="Unassembled WGS sequence"/>
</dbReference>
<feature type="region of interest" description="Disordered" evidence="1">
    <location>
        <begin position="80"/>
        <end position="116"/>
    </location>
</feature>
<accession>A0A067PQN7</accession>
<proteinExistence type="predicted"/>
<sequence>PSIQDTNDYLREWKINHWDEYLHMLVSMEAPPEDMKIQHKRLPFHRIQQWAGKYFARCTLFSIGYTMHLGHDSSPYPLNQSNWRDVHEDEEDRNAGDGSEVSEDDDEGEGEVRDQGEWKITVVDTSGIHTHSIAWCRCSDGLSQGQQLFTAGMFPTSFKIPRTAFTFQVLDHFHIDAMECKTATSNFYSKLRRLTDNAFPDRHPDRYRELMRVSREWRDL</sequence>
<dbReference type="EMBL" id="KL197739">
    <property type="protein sequence ID" value="KDQ52631.1"/>
    <property type="molecule type" value="Genomic_DNA"/>
</dbReference>
<evidence type="ECO:0000313" key="3">
    <source>
        <dbReference type="EMBL" id="KDQ52631.1"/>
    </source>
</evidence>
<organism evidence="3 4">
    <name type="scientific">Jaapia argillacea MUCL 33604</name>
    <dbReference type="NCBI Taxonomy" id="933084"/>
    <lineage>
        <taxon>Eukaryota</taxon>
        <taxon>Fungi</taxon>
        <taxon>Dikarya</taxon>
        <taxon>Basidiomycota</taxon>
        <taxon>Agaricomycotina</taxon>
        <taxon>Agaricomycetes</taxon>
        <taxon>Agaricomycetidae</taxon>
        <taxon>Jaapiales</taxon>
        <taxon>Jaapiaceae</taxon>
        <taxon>Jaapia</taxon>
    </lineage>
</organism>
<feature type="non-terminal residue" evidence="3">
    <location>
        <position position="220"/>
    </location>
</feature>
<name>A0A067PQN7_9AGAM</name>
<dbReference type="OrthoDB" id="3149508at2759"/>
<dbReference type="Pfam" id="PF18803">
    <property type="entry name" value="CxC2"/>
    <property type="match status" value="1"/>
</dbReference>
<evidence type="ECO:0000313" key="4">
    <source>
        <dbReference type="Proteomes" id="UP000027265"/>
    </source>
</evidence>
<dbReference type="InterPro" id="IPR041457">
    <property type="entry name" value="CxC2_KDZ-assoc"/>
</dbReference>
<evidence type="ECO:0000256" key="1">
    <source>
        <dbReference type="SAM" id="MobiDB-lite"/>
    </source>
</evidence>
<reference evidence="4" key="1">
    <citation type="journal article" date="2014" name="Proc. Natl. Acad. Sci. U.S.A.">
        <title>Extensive sampling of basidiomycete genomes demonstrates inadequacy of the white-rot/brown-rot paradigm for wood decay fungi.</title>
        <authorList>
            <person name="Riley R."/>
            <person name="Salamov A.A."/>
            <person name="Brown D.W."/>
            <person name="Nagy L.G."/>
            <person name="Floudas D."/>
            <person name="Held B.W."/>
            <person name="Levasseur A."/>
            <person name="Lombard V."/>
            <person name="Morin E."/>
            <person name="Otillar R."/>
            <person name="Lindquist E.A."/>
            <person name="Sun H."/>
            <person name="LaButti K.M."/>
            <person name="Schmutz J."/>
            <person name="Jabbour D."/>
            <person name="Luo H."/>
            <person name="Baker S.E."/>
            <person name="Pisabarro A.G."/>
            <person name="Walton J.D."/>
            <person name="Blanchette R.A."/>
            <person name="Henrissat B."/>
            <person name="Martin F."/>
            <person name="Cullen D."/>
            <person name="Hibbett D.S."/>
            <person name="Grigoriev I.V."/>
        </authorList>
    </citation>
    <scope>NUCLEOTIDE SEQUENCE [LARGE SCALE GENOMIC DNA]</scope>
    <source>
        <strain evidence="4">MUCL 33604</strain>
    </source>
</reference>
<feature type="compositionally biased region" description="Acidic residues" evidence="1">
    <location>
        <begin position="100"/>
        <end position="109"/>
    </location>
</feature>
<keyword evidence="4" id="KW-1185">Reference proteome</keyword>
<protein>
    <recommendedName>
        <fullName evidence="2">CxC2-like cysteine cluster KDZ transposase-associated domain-containing protein</fullName>
    </recommendedName>
</protein>
<dbReference type="AlphaFoldDB" id="A0A067PQN7"/>
<evidence type="ECO:0000259" key="2">
    <source>
        <dbReference type="Pfam" id="PF18803"/>
    </source>
</evidence>